<comment type="caution">
    <text evidence="1">The sequence shown here is derived from an EMBL/GenBank/DDBJ whole genome shotgun (WGS) entry which is preliminary data.</text>
</comment>
<evidence type="ECO:0000313" key="1">
    <source>
        <dbReference type="EMBL" id="TXC76121.1"/>
    </source>
</evidence>
<accession>A0A5C6UV63</accession>
<keyword evidence="2" id="KW-1185">Reference proteome</keyword>
<dbReference type="OrthoDB" id="966005at2"/>
<dbReference type="AlphaFoldDB" id="A0A5C6UV63"/>
<sequence>MKAGKIFTLTLIIGLSNLVFGQKDTIFKFTGEVIPCKLVEIGNDIIKYTRPELNPDLAFTINYSACSRVVTANGKNVVLQENLNNQENYSQQNKRAIKFNFLTPLTNYWEVSYEKSIEPGKSMEVNLGFNFGTTEIFGSSDEETTGFNARFGYKLLKSPDFYLAGMKYSHILKGAYIKPELVISSLNHSGKAYQYDHATLTSSEQGYSYKTLGAAFMVNLGKQVVYSDSFLIDYFVGIGYGAVTKYDESAEMDEDSYYYSYGTGEVHRGGIIITDGSPKIALSAGLRIGFLY</sequence>
<proteinExistence type="predicted"/>
<organism evidence="1 2">
    <name type="scientific">Luteibaculum oceani</name>
    <dbReference type="NCBI Taxonomy" id="1294296"/>
    <lineage>
        <taxon>Bacteria</taxon>
        <taxon>Pseudomonadati</taxon>
        <taxon>Bacteroidota</taxon>
        <taxon>Flavobacteriia</taxon>
        <taxon>Flavobacteriales</taxon>
        <taxon>Luteibaculaceae</taxon>
        <taxon>Luteibaculum</taxon>
    </lineage>
</organism>
<protein>
    <submittedName>
        <fullName evidence="1">Uncharacterized protein</fullName>
    </submittedName>
</protein>
<gene>
    <name evidence="1" type="ORF">FRX97_11455</name>
</gene>
<name>A0A5C6UV63_9FLAO</name>
<dbReference type="RefSeq" id="WP_147015359.1">
    <property type="nucleotide sequence ID" value="NZ_VORB01000011.1"/>
</dbReference>
<dbReference type="Proteomes" id="UP000321168">
    <property type="component" value="Unassembled WGS sequence"/>
</dbReference>
<evidence type="ECO:0000313" key="2">
    <source>
        <dbReference type="Proteomes" id="UP000321168"/>
    </source>
</evidence>
<dbReference type="EMBL" id="VORB01000011">
    <property type="protein sequence ID" value="TXC76121.1"/>
    <property type="molecule type" value="Genomic_DNA"/>
</dbReference>
<reference evidence="1 2" key="1">
    <citation type="submission" date="2019-08" db="EMBL/GenBank/DDBJ databases">
        <title>Genome of Luteibaculum oceani JCM 18817.</title>
        <authorList>
            <person name="Bowman J.P."/>
        </authorList>
    </citation>
    <scope>NUCLEOTIDE SEQUENCE [LARGE SCALE GENOMIC DNA]</scope>
    <source>
        <strain evidence="1 2">JCM 18817</strain>
    </source>
</reference>